<dbReference type="InterPro" id="IPR011990">
    <property type="entry name" value="TPR-like_helical_dom_sf"/>
</dbReference>
<protein>
    <recommendedName>
        <fullName evidence="3">Tetratricopeptide repeat protein</fullName>
    </recommendedName>
</protein>
<organism evidence="1 2">
    <name type="scientific">Clostridium scindens (strain JCM 10418 / VPI 12708)</name>
    <dbReference type="NCBI Taxonomy" id="29347"/>
    <lineage>
        <taxon>Bacteria</taxon>
        <taxon>Bacillati</taxon>
        <taxon>Bacillota</taxon>
        <taxon>Clostridia</taxon>
        <taxon>Lachnospirales</taxon>
        <taxon>Lachnospiraceae</taxon>
    </lineage>
</organism>
<name>A0A844FB60_CLOSV</name>
<dbReference type="EMBL" id="VUMB01000008">
    <property type="protein sequence ID" value="MSS39704.1"/>
    <property type="molecule type" value="Genomic_DNA"/>
</dbReference>
<dbReference type="RefSeq" id="WP_004606334.1">
    <property type="nucleotide sequence ID" value="NZ_AP024846.1"/>
</dbReference>
<dbReference type="Gene3D" id="1.25.40.10">
    <property type="entry name" value="Tetratricopeptide repeat domain"/>
    <property type="match status" value="1"/>
</dbReference>
<evidence type="ECO:0000313" key="2">
    <source>
        <dbReference type="Proteomes" id="UP000462363"/>
    </source>
</evidence>
<gene>
    <name evidence="1" type="ORF">FYJ37_04890</name>
</gene>
<accession>A0A844FB60</accession>
<evidence type="ECO:0000313" key="1">
    <source>
        <dbReference type="EMBL" id="MSS39704.1"/>
    </source>
</evidence>
<dbReference type="AlphaFoldDB" id="A0A844FB60"/>
<dbReference type="Proteomes" id="UP000462363">
    <property type="component" value="Unassembled WGS sequence"/>
</dbReference>
<sequence length="260" mass="30770">MGSLILCHKKRAKQPYEISRVHMRIYTIEELCYYICNNLYLIDYTIINRQLCDWIGDELELSGLAETLREELRQNCSMEQFVLTILKESTIYAAADINRIQNILEHLQNQKDVERTKYKADSLQGSGEYETAILVYQSIINKEWDDSVEKTFYGHVYACLGAAYGHLFLYEEAARMYQEAYRICEEPDMLKAYLYCCFRVLPEAQYVKMLSGNPIYLSMDSVLREEIKKARQEVDIDMPEEQFLKWKKQYRRIDKSRGIC</sequence>
<dbReference type="SUPFAM" id="SSF48452">
    <property type="entry name" value="TPR-like"/>
    <property type="match status" value="1"/>
</dbReference>
<comment type="caution">
    <text evidence="1">The sequence shown here is derived from an EMBL/GenBank/DDBJ whole genome shotgun (WGS) entry which is preliminary data.</text>
</comment>
<evidence type="ECO:0008006" key="3">
    <source>
        <dbReference type="Google" id="ProtNLM"/>
    </source>
</evidence>
<proteinExistence type="predicted"/>
<reference evidence="1 2" key="1">
    <citation type="submission" date="2019-08" db="EMBL/GenBank/DDBJ databases">
        <title>In-depth cultivation of the pig gut microbiome towards novel bacterial diversity and tailored functional studies.</title>
        <authorList>
            <person name="Wylensek D."/>
            <person name="Hitch T.C.A."/>
            <person name="Clavel T."/>
        </authorList>
    </citation>
    <scope>NUCLEOTIDE SEQUENCE [LARGE SCALE GENOMIC DNA]</scope>
    <source>
        <strain evidence="1 2">BL-389-WT-3D</strain>
    </source>
</reference>
<dbReference type="GeneID" id="62696964"/>